<evidence type="ECO:0000256" key="1">
    <source>
        <dbReference type="ARBA" id="ARBA00004429"/>
    </source>
</evidence>
<evidence type="ECO:0000256" key="10">
    <source>
        <dbReference type="ARBA" id="ARBA00023136"/>
    </source>
</evidence>
<dbReference type="PATRIC" id="fig|156976.3.peg.1517"/>
<dbReference type="Gene3D" id="1.20.1560.10">
    <property type="entry name" value="ABC transporter type 1, transmembrane domain"/>
    <property type="match status" value="1"/>
</dbReference>
<dbReference type="GO" id="GO:0016887">
    <property type="term" value="F:ATP hydrolysis activity"/>
    <property type="evidence" value="ECO:0007669"/>
    <property type="project" value="InterPro"/>
</dbReference>
<dbReference type="InterPro" id="IPR011527">
    <property type="entry name" value="ABC1_TM_dom"/>
</dbReference>
<dbReference type="KEGG" id="crie:AK829_07595"/>
<dbReference type="GO" id="GO:0005524">
    <property type="term" value="F:ATP binding"/>
    <property type="evidence" value="ECO:0007669"/>
    <property type="project" value="UniProtKB-KW"/>
</dbReference>
<sequence>MICTLINLLPPAQRRHITPYLALTALSIALRAAAALALIPLISALFSSQPGDAWRPLAMIAIATALGWGCDSAAARHAYAVGFVLLDHAQHTVAERITTIRLQWLTGDNLATTRQAVAATGPELVGLIAYLVTPLLNALILPAAIGIGLLWFSPTLGAAALAFLPLLLGALVLSMRLARSADAAADRAHAQLSERLLEFARTQQALRSARRVDTESSHVGQALAARTHAMSRLLAYRAPEQLVFTLLTQLALIALSALAVSRAVTGEVSPAAAIALIVVIVRFLEPLALVADITAGLQLTTNALRTIHTVLAAPREHPGTATPTFSTAPQIEVADVTFGYDATRERPVLDGLNLTFQPGTTTAIVGPSGSGKSTLLFLLAGLHQPTSGSIRIQGTDLAELTPAARRALIAVIFQDPYLFDGTLLDNISIGNPHATGEQIERATALARVDAVAAQLADGMATMVGDGGTLLSGGQRQRVSIARALLSCAPVLLVDEATSALDTENERAVAAALSSETTPRTRIIVAHRLSSIRQADRVIFFDAGRVIEDGSIEDLLALDGRFAAYWRQQQAASAWRVR</sequence>
<dbReference type="Pfam" id="PF00005">
    <property type="entry name" value="ABC_tran"/>
    <property type="match status" value="1"/>
</dbReference>
<keyword evidence="10 12" id="KW-0472">Membrane</keyword>
<dbReference type="RefSeq" id="WP_052205307.1">
    <property type="nucleotide sequence ID" value="NZ_CP012342.1"/>
</dbReference>
<dbReference type="PANTHER" id="PTHR24221:SF654">
    <property type="entry name" value="ATP-BINDING CASSETTE SUB-FAMILY B MEMBER 6"/>
    <property type="match status" value="1"/>
</dbReference>
<keyword evidence="5 12" id="KW-0812">Transmembrane</keyword>
<accession>A0A0K1RC86</accession>
<feature type="transmembrane region" description="Helical" evidence="12">
    <location>
        <begin position="242"/>
        <end position="264"/>
    </location>
</feature>
<evidence type="ECO:0000259" key="14">
    <source>
        <dbReference type="PROSITE" id="PS50929"/>
    </source>
</evidence>
<feature type="transmembrane region" description="Helical" evidence="12">
    <location>
        <begin position="124"/>
        <end position="152"/>
    </location>
</feature>
<dbReference type="InterPro" id="IPR017871">
    <property type="entry name" value="ABC_transporter-like_CS"/>
</dbReference>
<dbReference type="FunFam" id="3.40.50.300:FF:000221">
    <property type="entry name" value="Multidrug ABC transporter ATP-binding protein"/>
    <property type="match status" value="1"/>
</dbReference>
<keyword evidence="16" id="KW-1185">Reference proteome</keyword>
<feature type="transmembrane region" description="Helical" evidence="12">
    <location>
        <begin position="158"/>
        <end position="178"/>
    </location>
</feature>
<dbReference type="SUPFAM" id="SSF90123">
    <property type="entry name" value="ABC transporter transmembrane region"/>
    <property type="match status" value="1"/>
</dbReference>
<evidence type="ECO:0000256" key="9">
    <source>
        <dbReference type="ARBA" id="ARBA00022989"/>
    </source>
</evidence>
<dbReference type="InterPro" id="IPR039421">
    <property type="entry name" value="Type_1_exporter"/>
</dbReference>
<dbReference type="AlphaFoldDB" id="A0A0K1RC86"/>
<dbReference type="PANTHER" id="PTHR24221">
    <property type="entry name" value="ATP-BINDING CASSETTE SUB-FAMILY B"/>
    <property type="match status" value="1"/>
</dbReference>
<dbReference type="PROSITE" id="PS50893">
    <property type="entry name" value="ABC_TRANSPORTER_2"/>
    <property type="match status" value="1"/>
</dbReference>
<comment type="similarity">
    <text evidence="11">Belongs to the ABC transporter superfamily. Siderophore-Fe(3+) uptake transporter (SIUT) (TC 3.A.1.21) family.</text>
</comment>
<evidence type="ECO:0000256" key="11">
    <source>
        <dbReference type="ARBA" id="ARBA00023455"/>
    </source>
</evidence>
<dbReference type="InterPro" id="IPR003439">
    <property type="entry name" value="ABC_transporter-like_ATP-bd"/>
</dbReference>
<proteinExistence type="inferred from homology"/>
<name>A0A0K1RC86_9CORY</name>
<keyword evidence="4" id="KW-0997">Cell inner membrane</keyword>
<feature type="domain" description="ABC transporter" evidence="13">
    <location>
        <begin position="331"/>
        <end position="567"/>
    </location>
</feature>
<keyword evidence="3" id="KW-1003">Cell membrane</keyword>
<dbReference type="SUPFAM" id="SSF52540">
    <property type="entry name" value="P-loop containing nucleoside triphosphate hydrolases"/>
    <property type="match status" value="1"/>
</dbReference>
<dbReference type="Proteomes" id="UP000060016">
    <property type="component" value="Chromosome"/>
</dbReference>
<dbReference type="SMART" id="SM00382">
    <property type="entry name" value="AAA"/>
    <property type="match status" value="1"/>
</dbReference>
<evidence type="ECO:0000256" key="7">
    <source>
        <dbReference type="ARBA" id="ARBA00022840"/>
    </source>
</evidence>
<evidence type="ECO:0000256" key="8">
    <source>
        <dbReference type="ARBA" id="ARBA00022967"/>
    </source>
</evidence>
<gene>
    <name evidence="15" type="ORF">AK829_07595</name>
</gene>
<dbReference type="InterPro" id="IPR027417">
    <property type="entry name" value="P-loop_NTPase"/>
</dbReference>
<evidence type="ECO:0000256" key="12">
    <source>
        <dbReference type="SAM" id="Phobius"/>
    </source>
</evidence>
<evidence type="ECO:0000256" key="3">
    <source>
        <dbReference type="ARBA" id="ARBA00022475"/>
    </source>
</evidence>
<dbReference type="EMBL" id="CP012342">
    <property type="protein sequence ID" value="AKV59040.1"/>
    <property type="molecule type" value="Genomic_DNA"/>
</dbReference>
<feature type="transmembrane region" description="Helical" evidence="12">
    <location>
        <begin position="20"/>
        <end position="47"/>
    </location>
</feature>
<evidence type="ECO:0000256" key="2">
    <source>
        <dbReference type="ARBA" id="ARBA00022448"/>
    </source>
</evidence>
<keyword evidence="6" id="KW-0547">Nucleotide-binding</keyword>
<keyword evidence="8" id="KW-1278">Translocase</keyword>
<reference evidence="15 16" key="1">
    <citation type="submission" date="2015-08" db="EMBL/GenBank/DDBJ databases">
        <authorList>
            <person name="Babu N.S."/>
            <person name="Beckwith C.J."/>
            <person name="Beseler K.G."/>
            <person name="Brison A."/>
            <person name="Carone J.V."/>
            <person name="Caskin T.P."/>
            <person name="Diamond M."/>
            <person name="Durham M.E."/>
            <person name="Foxe J.M."/>
            <person name="Go M."/>
            <person name="Henderson B.A."/>
            <person name="Jones I.B."/>
            <person name="McGettigan J.A."/>
            <person name="Micheletti S.J."/>
            <person name="Nasrallah M.E."/>
            <person name="Ortiz D."/>
            <person name="Piller C.R."/>
            <person name="Privatt S.R."/>
            <person name="Schneider S.L."/>
            <person name="Sharp S."/>
            <person name="Smith T.C."/>
            <person name="Stanton J.D."/>
            <person name="Ullery H.E."/>
            <person name="Wilson R.J."/>
            <person name="Serrano M.G."/>
            <person name="Buck G."/>
            <person name="Lee V."/>
            <person name="Wang Y."/>
            <person name="Carvalho R."/>
            <person name="Voegtly L."/>
            <person name="Shi R."/>
            <person name="Duckworth R."/>
            <person name="Johnson A."/>
            <person name="Loviza R."/>
            <person name="Walstead R."/>
            <person name="Shah Z."/>
            <person name="Kiflezghi M."/>
            <person name="Wade K."/>
            <person name="Ball S.L."/>
            <person name="Bradley K.W."/>
            <person name="Asai D.J."/>
            <person name="Bowman C.A."/>
            <person name="Russell D.A."/>
            <person name="Pope W.H."/>
            <person name="Jacobs-Sera D."/>
            <person name="Hendrix R.W."/>
            <person name="Hatfull G.F."/>
        </authorList>
    </citation>
    <scope>NUCLEOTIDE SEQUENCE [LARGE SCALE GENOMIC DNA]</scope>
    <source>
        <strain evidence="15 16">PUDD_83A45</strain>
    </source>
</reference>
<protein>
    <submittedName>
        <fullName evidence="15">Iron ABC transporter permease</fullName>
    </submittedName>
</protein>
<feature type="transmembrane region" description="Helical" evidence="12">
    <location>
        <begin position="53"/>
        <end position="70"/>
    </location>
</feature>
<evidence type="ECO:0000256" key="5">
    <source>
        <dbReference type="ARBA" id="ARBA00022692"/>
    </source>
</evidence>
<comment type="subcellular location">
    <subcellularLocation>
        <location evidence="1">Cell inner membrane</location>
        <topology evidence="1">Multi-pass membrane protein</topology>
    </subcellularLocation>
</comment>
<organism evidence="15 16">
    <name type="scientific">Corynebacterium riegelii</name>
    <dbReference type="NCBI Taxonomy" id="156976"/>
    <lineage>
        <taxon>Bacteria</taxon>
        <taxon>Bacillati</taxon>
        <taxon>Actinomycetota</taxon>
        <taxon>Actinomycetes</taxon>
        <taxon>Mycobacteriales</taxon>
        <taxon>Corynebacteriaceae</taxon>
        <taxon>Corynebacterium</taxon>
    </lineage>
</organism>
<dbReference type="InterPro" id="IPR003593">
    <property type="entry name" value="AAA+_ATPase"/>
</dbReference>
<dbReference type="GO" id="GO:0140359">
    <property type="term" value="F:ABC-type transporter activity"/>
    <property type="evidence" value="ECO:0007669"/>
    <property type="project" value="InterPro"/>
</dbReference>
<keyword evidence="2" id="KW-0813">Transport</keyword>
<dbReference type="STRING" id="156976.AK829_07595"/>
<feature type="domain" description="ABC transmembrane type-1" evidence="14">
    <location>
        <begin position="21"/>
        <end position="299"/>
    </location>
</feature>
<dbReference type="GO" id="GO:0005886">
    <property type="term" value="C:plasma membrane"/>
    <property type="evidence" value="ECO:0007669"/>
    <property type="project" value="UniProtKB-SubCell"/>
</dbReference>
<evidence type="ECO:0000259" key="13">
    <source>
        <dbReference type="PROSITE" id="PS50893"/>
    </source>
</evidence>
<dbReference type="Gene3D" id="3.40.50.300">
    <property type="entry name" value="P-loop containing nucleotide triphosphate hydrolases"/>
    <property type="match status" value="1"/>
</dbReference>
<evidence type="ECO:0000313" key="15">
    <source>
        <dbReference type="EMBL" id="AKV59040.1"/>
    </source>
</evidence>
<dbReference type="PROSITE" id="PS50929">
    <property type="entry name" value="ABC_TM1F"/>
    <property type="match status" value="1"/>
</dbReference>
<evidence type="ECO:0000256" key="6">
    <source>
        <dbReference type="ARBA" id="ARBA00022741"/>
    </source>
</evidence>
<evidence type="ECO:0000313" key="16">
    <source>
        <dbReference type="Proteomes" id="UP000060016"/>
    </source>
</evidence>
<dbReference type="InterPro" id="IPR036640">
    <property type="entry name" value="ABC1_TM_sf"/>
</dbReference>
<evidence type="ECO:0000256" key="4">
    <source>
        <dbReference type="ARBA" id="ARBA00022519"/>
    </source>
</evidence>
<keyword evidence="7" id="KW-0067">ATP-binding</keyword>
<keyword evidence="9 12" id="KW-1133">Transmembrane helix</keyword>
<dbReference type="GO" id="GO:0034040">
    <property type="term" value="F:ATPase-coupled lipid transmembrane transporter activity"/>
    <property type="evidence" value="ECO:0007669"/>
    <property type="project" value="TreeGrafter"/>
</dbReference>
<dbReference type="PROSITE" id="PS00211">
    <property type="entry name" value="ABC_TRANSPORTER_1"/>
    <property type="match status" value="1"/>
</dbReference>